<keyword evidence="1" id="KW-0472">Membrane</keyword>
<evidence type="ECO:0000259" key="2">
    <source>
        <dbReference type="Pfam" id="PF02517"/>
    </source>
</evidence>
<accession>A0A6M4INX7</accession>
<proteinExistence type="predicted"/>
<dbReference type="GO" id="GO:0006508">
    <property type="term" value="P:proteolysis"/>
    <property type="evidence" value="ECO:0007669"/>
    <property type="project" value="UniProtKB-KW"/>
</dbReference>
<evidence type="ECO:0000313" key="3">
    <source>
        <dbReference type="EMBL" id="QJR35439.1"/>
    </source>
</evidence>
<dbReference type="GO" id="GO:0004175">
    <property type="term" value="F:endopeptidase activity"/>
    <property type="evidence" value="ECO:0007669"/>
    <property type="project" value="UniProtKB-ARBA"/>
</dbReference>
<evidence type="ECO:0000256" key="1">
    <source>
        <dbReference type="SAM" id="Phobius"/>
    </source>
</evidence>
<protein>
    <submittedName>
        <fullName evidence="3">CPBP family intramembrane metalloprotease</fullName>
    </submittedName>
</protein>
<name>A0A6M4INX7_9BACT</name>
<keyword evidence="3" id="KW-0482">Metalloprotease</keyword>
<dbReference type="AlphaFoldDB" id="A0A6M4INX7"/>
<keyword evidence="3" id="KW-0378">Hydrolase</keyword>
<keyword evidence="1" id="KW-0812">Transmembrane</keyword>
<gene>
    <name evidence="3" type="ORF">HKW67_07930</name>
</gene>
<feature type="transmembrane region" description="Helical" evidence="1">
    <location>
        <begin position="49"/>
        <end position="66"/>
    </location>
</feature>
<dbReference type="GO" id="GO:0008237">
    <property type="term" value="F:metallopeptidase activity"/>
    <property type="evidence" value="ECO:0007669"/>
    <property type="project" value="UniProtKB-KW"/>
</dbReference>
<sequence length="288" mass="30436">MNKALRVPWRLLSFGVAWILAQGIAESVLGPLFGLLSRRVGETVPMYPFTMLIGVAAACYVALRFVDDVPWSVMALGEGAWQGKRMAIGVLLGTVAILGTAGVLWAVGALRMESTPTASIDGAMVVQDSWGGTALRLLLLLGPAALWEELVFRGYLYAVAEEAAGLWVARLSSSVAFGAVHLMNPGANVRTTVVVMLAGLCLCLVRERTESLPAAWTAHLAWNWVMAAVLHVPVSGLPFATPGYRAVPSGSEWISGGAWGPEGGLVAMLVLGGSLAVGLRRRESRAET</sequence>
<dbReference type="PANTHER" id="PTHR39430:SF1">
    <property type="entry name" value="PROTEASE"/>
    <property type="match status" value="1"/>
</dbReference>
<feature type="transmembrane region" description="Helical" evidence="1">
    <location>
        <begin position="217"/>
        <end position="239"/>
    </location>
</feature>
<dbReference type="RefSeq" id="WP_171224869.1">
    <property type="nucleotide sequence ID" value="NZ_CP053085.1"/>
</dbReference>
<dbReference type="Proteomes" id="UP000500938">
    <property type="component" value="Chromosome"/>
</dbReference>
<evidence type="ECO:0000313" key="4">
    <source>
        <dbReference type="Proteomes" id="UP000500938"/>
    </source>
</evidence>
<dbReference type="Pfam" id="PF02517">
    <property type="entry name" value="Rce1-like"/>
    <property type="match status" value="1"/>
</dbReference>
<keyword evidence="3" id="KW-0645">Protease</keyword>
<keyword evidence="4" id="KW-1185">Reference proteome</keyword>
<dbReference type="PANTHER" id="PTHR39430">
    <property type="entry name" value="MEMBRANE-ASSOCIATED PROTEASE-RELATED"/>
    <property type="match status" value="1"/>
</dbReference>
<keyword evidence="1" id="KW-1133">Transmembrane helix</keyword>
<feature type="transmembrane region" description="Helical" evidence="1">
    <location>
        <begin position="87"/>
        <end position="110"/>
    </location>
</feature>
<organism evidence="3 4">
    <name type="scientific">Gemmatimonas groenlandica</name>
    <dbReference type="NCBI Taxonomy" id="2732249"/>
    <lineage>
        <taxon>Bacteria</taxon>
        <taxon>Pseudomonadati</taxon>
        <taxon>Gemmatimonadota</taxon>
        <taxon>Gemmatimonadia</taxon>
        <taxon>Gemmatimonadales</taxon>
        <taxon>Gemmatimonadaceae</taxon>
        <taxon>Gemmatimonas</taxon>
    </lineage>
</organism>
<feature type="domain" description="CAAX prenyl protease 2/Lysostaphin resistance protein A-like" evidence="2">
    <location>
        <begin position="133"/>
        <end position="225"/>
    </location>
</feature>
<feature type="transmembrane region" description="Helical" evidence="1">
    <location>
        <begin position="259"/>
        <end position="279"/>
    </location>
</feature>
<dbReference type="InterPro" id="IPR003675">
    <property type="entry name" value="Rce1/LyrA-like_dom"/>
</dbReference>
<dbReference type="EMBL" id="CP053085">
    <property type="protein sequence ID" value="QJR35439.1"/>
    <property type="molecule type" value="Genomic_DNA"/>
</dbReference>
<dbReference type="GO" id="GO:0080120">
    <property type="term" value="P:CAAX-box protein maturation"/>
    <property type="evidence" value="ECO:0007669"/>
    <property type="project" value="UniProtKB-ARBA"/>
</dbReference>
<dbReference type="KEGG" id="ggr:HKW67_07930"/>
<reference evidence="3 4" key="1">
    <citation type="submission" date="2020-05" db="EMBL/GenBank/DDBJ databases">
        <title>Complete genome sequence of Gemmatimonas greenlandica TET16.</title>
        <authorList>
            <person name="Zeng Y."/>
        </authorList>
    </citation>
    <scope>NUCLEOTIDE SEQUENCE [LARGE SCALE GENOMIC DNA]</scope>
    <source>
        <strain evidence="3 4">TET16</strain>
    </source>
</reference>